<dbReference type="PROSITE" id="PS50005">
    <property type="entry name" value="TPR"/>
    <property type="match status" value="1"/>
</dbReference>
<dbReference type="EMBL" id="JADEXQ010000018">
    <property type="protein sequence ID" value="MBE9029559.1"/>
    <property type="molecule type" value="Genomic_DNA"/>
</dbReference>
<dbReference type="InterPro" id="IPR011990">
    <property type="entry name" value="TPR-like_helical_dom_sf"/>
</dbReference>
<keyword evidence="1" id="KW-0802">TPR repeat</keyword>
<sequence length="901" mass="98198">MFVPLFPALFLPLVPPVLDATAPLPQTRLDIDVYPTIAQNIPGRNFPNNNFPDNFPGNFPTPTGPPILLPDSQPAGSLLRIDLSRNWRVYHSRLPLSTRLNQLIALDVILPEYGFLANNQPDCSSDSCVLFSISGPSGVPNPGPTAANAAKPPVQSNPGLSLPSNNIAAKPSLSCQSQVRQIRQKRMGDRQASVYQQLLQCYQDRLVEAKTANQALRQTHALNNLGVTAYILGQYKQAIAYHQQQIKIAAADQNEAGVGMALAGIGAAHGALGDYEKALIFYEQALAKFSQESMAQWRALVLRNIGNAYLTQSQVDTAIKQQLKSLAISRKIGDRYGQAQAHGNLGNAYAQNSDFAASIEAYQTSHEIAIEINDRLQVAQALLGLGTTHTYQRKFDTAVDYHQRSLALMRELKAQLGEGITLTNLGDVLLRLQRFEQSETHLTNAIKVWESLRAGLGNNDAFKVSLFETQLDAYRNLQETLIAQNKPEPALEIAERGRARAFIELLARGTTNEASASIVRPPSIEQIRQIALQQKSTIVQYSIIRDQFVPVKHGGAVQFTAEPRESAIFIWVVKPTGQVTFRRVALNPNAAAENSLGGLVKIARNAIGKRLGQRRRGNTPTGLTNGRSQFLQFRQLHQLLIEPIADLLPRDPNDRVVFAPQEQLFLVPFAALQSPQNKFLIEQHTILTTPSIQVLGLERSKPRNQRQSTLIVGNPTPMPSGFDALPGAATEAQAIGNLLNVSPLVGARATEASIKSQLANARIIHLATHGVFSPQQPLQGWLALAPSGQEDGLLTAAEMLKLPINADLVVLSACDTGRGRITGDGVLGLSRSWMAAGAASVVVSLWAIDDKATSGFMVEFYRSLQQQSDKAAALRSAMLKTLKTHPEPEIWAAFNLIGEPD</sequence>
<keyword evidence="5" id="KW-1185">Reference proteome</keyword>
<feature type="domain" description="CHAT" evidence="3">
    <location>
        <begin position="634"/>
        <end position="899"/>
    </location>
</feature>
<proteinExistence type="predicted"/>
<dbReference type="SMART" id="SM00028">
    <property type="entry name" value="TPR"/>
    <property type="match status" value="6"/>
</dbReference>
<organism evidence="4 5">
    <name type="scientific">Romeriopsis navalis LEGE 11480</name>
    <dbReference type="NCBI Taxonomy" id="2777977"/>
    <lineage>
        <taxon>Bacteria</taxon>
        <taxon>Bacillati</taxon>
        <taxon>Cyanobacteriota</taxon>
        <taxon>Cyanophyceae</taxon>
        <taxon>Leptolyngbyales</taxon>
        <taxon>Leptolyngbyaceae</taxon>
        <taxon>Romeriopsis</taxon>
        <taxon>Romeriopsis navalis</taxon>
    </lineage>
</organism>
<dbReference type="InterPro" id="IPR024983">
    <property type="entry name" value="CHAT_dom"/>
</dbReference>
<evidence type="ECO:0000313" key="5">
    <source>
        <dbReference type="Proteomes" id="UP000625316"/>
    </source>
</evidence>
<dbReference type="PANTHER" id="PTHR10098:SF108">
    <property type="entry name" value="TETRATRICOPEPTIDE REPEAT PROTEIN 28"/>
    <property type="match status" value="1"/>
</dbReference>
<dbReference type="SUPFAM" id="SSF48452">
    <property type="entry name" value="TPR-like"/>
    <property type="match status" value="2"/>
</dbReference>
<feature type="chain" id="PRO_5037711748" evidence="2">
    <location>
        <begin position="20"/>
        <end position="901"/>
    </location>
</feature>
<keyword evidence="2" id="KW-0732">Signal</keyword>
<protein>
    <submittedName>
        <fullName evidence="4">CHAT domain-containing protein</fullName>
    </submittedName>
</protein>
<feature type="repeat" description="TPR" evidence="1">
    <location>
        <begin position="379"/>
        <end position="412"/>
    </location>
</feature>
<dbReference type="Pfam" id="PF12770">
    <property type="entry name" value="CHAT"/>
    <property type="match status" value="1"/>
</dbReference>
<name>A0A928VPA1_9CYAN</name>
<accession>A0A928VPA1</accession>
<gene>
    <name evidence="4" type="ORF">IQ266_07265</name>
</gene>
<dbReference type="RefSeq" id="WP_264324376.1">
    <property type="nucleotide sequence ID" value="NZ_JADEXQ010000018.1"/>
</dbReference>
<evidence type="ECO:0000256" key="1">
    <source>
        <dbReference type="PROSITE-ProRule" id="PRU00339"/>
    </source>
</evidence>
<dbReference type="InterPro" id="IPR019734">
    <property type="entry name" value="TPR_rpt"/>
</dbReference>
<reference evidence="4" key="1">
    <citation type="submission" date="2020-10" db="EMBL/GenBank/DDBJ databases">
        <authorList>
            <person name="Castelo-Branco R."/>
            <person name="Eusebio N."/>
            <person name="Adriana R."/>
            <person name="Vieira A."/>
            <person name="Brugerolle De Fraissinette N."/>
            <person name="Rezende De Castro R."/>
            <person name="Schneider M.P."/>
            <person name="Vasconcelos V."/>
            <person name="Leao P.N."/>
        </authorList>
    </citation>
    <scope>NUCLEOTIDE SEQUENCE</scope>
    <source>
        <strain evidence="4">LEGE 11480</strain>
    </source>
</reference>
<dbReference type="AlphaFoldDB" id="A0A928VPA1"/>
<feature type="signal peptide" evidence="2">
    <location>
        <begin position="1"/>
        <end position="19"/>
    </location>
</feature>
<dbReference type="Proteomes" id="UP000625316">
    <property type="component" value="Unassembled WGS sequence"/>
</dbReference>
<dbReference type="Gene3D" id="1.25.40.10">
    <property type="entry name" value="Tetratricopeptide repeat domain"/>
    <property type="match status" value="2"/>
</dbReference>
<evidence type="ECO:0000259" key="3">
    <source>
        <dbReference type="Pfam" id="PF12770"/>
    </source>
</evidence>
<dbReference type="PANTHER" id="PTHR10098">
    <property type="entry name" value="RAPSYN-RELATED"/>
    <property type="match status" value="1"/>
</dbReference>
<dbReference type="Pfam" id="PF13424">
    <property type="entry name" value="TPR_12"/>
    <property type="match status" value="2"/>
</dbReference>
<comment type="caution">
    <text evidence="4">The sequence shown here is derived from an EMBL/GenBank/DDBJ whole genome shotgun (WGS) entry which is preliminary data.</text>
</comment>
<evidence type="ECO:0000256" key="2">
    <source>
        <dbReference type="SAM" id="SignalP"/>
    </source>
</evidence>
<evidence type="ECO:0000313" key="4">
    <source>
        <dbReference type="EMBL" id="MBE9029559.1"/>
    </source>
</evidence>